<dbReference type="InterPro" id="IPR001734">
    <property type="entry name" value="Na/solute_symporter"/>
</dbReference>
<dbReference type="PANTHER" id="PTHR48086:SF7">
    <property type="entry name" value="SODIUM-SOLUTE SYMPORTER-RELATED"/>
    <property type="match status" value="1"/>
</dbReference>
<comment type="subcellular location">
    <subcellularLocation>
        <location evidence="1">Membrane</location>
        <topology evidence="1">Multi-pass membrane protein</topology>
    </subcellularLocation>
</comment>
<feature type="transmembrane region" description="Helical" evidence="9">
    <location>
        <begin position="441"/>
        <end position="460"/>
    </location>
</feature>
<feature type="transmembrane region" description="Helical" evidence="9">
    <location>
        <begin position="269"/>
        <end position="293"/>
    </location>
</feature>
<feature type="transmembrane region" description="Helical" evidence="9">
    <location>
        <begin position="73"/>
        <end position="92"/>
    </location>
</feature>
<evidence type="ECO:0000256" key="1">
    <source>
        <dbReference type="ARBA" id="ARBA00004141"/>
    </source>
</evidence>
<comment type="caution">
    <text evidence="10">The sequence shown here is derived from an EMBL/GenBank/DDBJ whole genome shotgun (WGS) entry which is preliminary data.</text>
</comment>
<organism evidence="10 11">
    <name type="scientific">Pseudonocardia parietis</name>
    <dbReference type="NCBI Taxonomy" id="570936"/>
    <lineage>
        <taxon>Bacteria</taxon>
        <taxon>Bacillati</taxon>
        <taxon>Actinomycetota</taxon>
        <taxon>Actinomycetes</taxon>
        <taxon>Pseudonocardiales</taxon>
        <taxon>Pseudonocardiaceae</taxon>
        <taxon>Pseudonocardia</taxon>
    </lineage>
</organism>
<reference evidence="10 11" key="1">
    <citation type="submission" date="2021-03" db="EMBL/GenBank/DDBJ databases">
        <title>Sequencing the genomes of 1000 actinobacteria strains.</title>
        <authorList>
            <person name="Klenk H.-P."/>
        </authorList>
    </citation>
    <scope>NUCLEOTIDE SEQUENCE [LARGE SCALE GENOMIC DNA]</scope>
    <source>
        <strain evidence="10 11">DSM 45256</strain>
    </source>
</reference>
<evidence type="ECO:0000256" key="3">
    <source>
        <dbReference type="ARBA" id="ARBA00022448"/>
    </source>
</evidence>
<evidence type="ECO:0000256" key="6">
    <source>
        <dbReference type="ARBA" id="ARBA00023136"/>
    </source>
</evidence>
<proteinExistence type="inferred from homology"/>
<feature type="transmembrane region" description="Helical" evidence="9">
    <location>
        <begin position="158"/>
        <end position="180"/>
    </location>
</feature>
<comment type="similarity">
    <text evidence="2 7">Belongs to the sodium:solute symporter (SSF) (TC 2.A.21) family.</text>
</comment>
<evidence type="ECO:0000256" key="2">
    <source>
        <dbReference type="ARBA" id="ARBA00006434"/>
    </source>
</evidence>
<gene>
    <name evidence="10" type="ORF">JOF36_002650</name>
</gene>
<feature type="transmembrane region" description="Helical" evidence="9">
    <location>
        <begin position="229"/>
        <end position="248"/>
    </location>
</feature>
<feature type="transmembrane region" description="Helical" evidence="9">
    <location>
        <begin position="359"/>
        <end position="380"/>
    </location>
</feature>
<dbReference type="EMBL" id="JAGINU010000001">
    <property type="protein sequence ID" value="MBP2366954.1"/>
    <property type="molecule type" value="Genomic_DNA"/>
</dbReference>
<dbReference type="Proteomes" id="UP001519295">
    <property type="component" value="Unassembled WGS sequence"/>
</dbReference>
<feature type="region of interest" description="Disordered" evidence="8">
    <location>
        <begin position="479"/>
        <end position="499"/>
    </location>
</feature>
<keyword evidence="5 9" id="KW-1133">Transmembrane helix</keyword>
<dbReference type="PANTHER" id="PTHR48086">
    <property type="entry name" value="SODIUM/PROLINE SYMPORTER-RELATED"/>
    <property type="match status" value="1"/>
</dbReference>
<feature type="transmembrane region" description="Helical" evidence="9">
    <location>
        <begin position="416"/>
        <end position="435"/>
    </location>
</feature>
<evidence type="ECO:0000256" key="9">
    <source>
        <dbReference type="SAM" id="Phobius"/>
    </source>
</evidence>
<name>A0ABS4VTS7_9PSEU</name>
<evidence type="ECO:0000313" key="10">
    <source>
        <dbReference type="EMBL" id="MBP2366954.1"/>
    </source>
</evidence>
<dbReference type="Gene3D" id="1.20.1730.10">
    <property type="entry name" value="Sodium/glucose cotransporter"/>
    <property type="match status" value="1"/>
</dbReference>
<evidence type="ECO:0000256" key="4">
    <source>
        <dbReference type="ARBA" id="ARBA00022692"/>
    </source>
</evidence>
<dbReference type="CDD" id="cd10322">
    <property type="entry name" value="SLC5sbd"/>
    <property type="match status" value="1"/>
</dbReference>
<sequence length="499" mass="54079">MAEKISILVAFAVILAVVAVRSAKRLKGYDDFNLNGRRTGLPTLVATLGAAEFNTATLIGGASVAYLYGTVGLYYTSFIFVIVFGIYALTVAKPFRRLELTTVAEFFERRFTGRLREPLRAVASVVTLTFAWIAPPTYLAGLSVVVSVLLGIDPLPTVIGITIFCLILALVAGFVTALAFDVVAFTMIVIFIPAIFVLGYVNAGGFESLSTVFDPRYLSFEPIWDIEDYGFAAILTWCFQNVLLFMAMPSWGQRVFSARNESVAKTGMLITAVMITILYGLAALATMFSRVLMPDLASPEEALPRLILDYAPPLMQGLMLVTLLLVGVSTLVAVWNSAVSVVVNDLLRRYAFKDRDGGFYVWLSRGVFVVLGISTLALALTIVGNILLVLTYVSVFTALLAFPILAGLFWRRFTTLAALLSIVCGVLYVTIALIMDFPYHLISPVGVAISVVVGVVTTYAKPGHDDQDAVDAFYTQAHGKKHARVPGPDDADELPAGSR</sequence>
<feature type="transmembrane region" description="Helical" evidence="9">
    <location>
        <begin position="119"/>
        <end position="152"/>
    </location>
</feature>
<feature type="transmembrane region" description="Helical" evidence="9">
    <location>
        <begin position="187"/>
        <end position="209"/>
    </location>
</feature>
<dbReference type="InterPro" id="IPR038377">
    <property type="entry name" value="Na/Glc_symporter_sf"/>
</dbReference>
<evidence type="ECO:0000256" key="5">
    <source>
        <dbReference type="ARBA" id="ARBA00022989"/>
    </source>
</evidence>
<dbReference type="InterPro" id="IPR050277">
    <property type="entry name" value="Sodium:Solute_Symporter"/>
</dbReference>
<keyword evidence="6 9" id="KW-0472">Membrane</keyword>
<evidence type="ECO:0000256" key="8">
    <source>
        <dbReference type="SAM" id="MobiDB-lite"/>
    </source>
</evidence>
<feature type="transmembrane region" description="Helical" evidence="9">
    <location>
        <begin position="386"/>
        <end position="409"/>
    </location>
</feature>
<accession>A0ABS4VTS7</accession>
<feature type="transmembrane region" description="Helical" evidence="9">
    <location>
        <begin position="313"/>
        <end position="338"/>
    </location>
</feature>
<evidence type="ECO:0000256" key="7">
    <source>
        <dbReference type="RuleBase" id="RU362091"/>
    </source>
</evidence>
<dbReference type="PROSITE" id="PS50283">
    <property type="entry name" value="NA_SOLUT_SYMP_3"/>
    <property type="match status" value="1"/>
</dbReference>
<keyword evidence="11" id="KW-1185">Reference proteome</keyword>
<dbReference type="Pfam" id="PF00474">
    <property type="entry name" value="SSF"/>
    <property type="match status" value="1"/>
</dbReference>
<keyword evidence="4 9" id="KW-0812">Transmembrane</keyword>
<evidence type="ECO:0000313" key="11">
    <source>
        <dbReference type="Proteomes" id="UP001519295"/>
    </source>
</evidence>
<dbReference type="RefSeq" id="WP_210027047.1">
    <property type="nucleotide sequence ID" value="NZ_JAGINU010000001.1"/>
</dbReference>
<keyword evidence="3" id="KW-0813">Transport</keyword>
<protein>
    <submittedName>
        <fullName evidence="10">SSS family solute:Na+ symporter</fullName>
    </submittedName>
</protein>